<dbReference type="PANTHER" id="PTHR35290">
    <property type="entry name" value="PROTEIN CASPARIAN STRIP INTEGRITY FACTOR 1-RELATED"/>
    <property type="match status" value="1"/>
</dbReference>
<dbReference type="GeneID" id="111015421"/>
<reference evidence="3" key="1">
    <citation type="submission" date="2025-08" db="UniProtKB">
        <authorList>
            <consortium name="RefSeq"/>
        </authorList>
    </citation>
    <scope>IDENTIFICATION</scope>
    <source>
        <strain evidence="3">OHB3-1</strain>
    </source>
</reference>
<dbReference type="RefSeq" id="XP_022146128.1">
    <property type="nucleotide sequence ID" value="XM_022290436.1"/>
</dbReference>
<organism evidence="2 3">
    <name type="scientific">Momordica charantia</name>
    <name type="common">Bitter gourd</name>
    <name type="synonym">Balsam pear</name>
    <dbReference type="NCBI Taxonomy" id="3673"/>
    <lineage>
        <taxon>Eukaryota</taxon>
        <taxon>Viridiplantae</taxon>
        <taxon>Streptophyta</taxon>
        <taxon>Embryophyta</taxon>
        <taxon>Tracheophyta</taxon>
        <taxon>Spermatophyta</taxon>
        <taxon>Magnoliopsida</taxon>
        <taxon>eudicotyledons</taxon>
        <taxon>Gunneridae</taxon>
        <taxon>Pentapetalae</taxon>
        <taxon>rosids</taxon>
        <taxon>fabids</taxon>
        <taxon>Cucurbitales</taxon>
        <taxon>Cucurbitaceae</taxon>
        <taxon>Momordiceae</taxon>
        <taxon>Momordica</taxon>
    </lineage>
</organism>
<feature type="signal peptide" evidence="1">
    <location>
        <begin position="1"/>
        <end position="25"/>
    </location>
</feature>
<dbReference type="AlphaFoldDB" id="A0A6J1CXR3"/>
<name>A0A6J1CXR3_MOMCH</name>
<proteinExistence type="predicted"/>
<dbReference type="PANTHER" id="PTHR35290:SF2">
    <property type="entry name" value="PROTEIN CASPARIAN STRIP INTEGRITY FACTOR 1"/>
    <property type="match status" value="1"/>
</dbReference>
<dbReference type="Proteomes" id="UP000504603">
    <property type="component" value="Unplaced"/>
</dbReference>
<dbReference type="InterPro" id="IPR038974">
    <property type="entry name" value="CIF1/2"/>
</dbReference>
<feature type="chain" id="PRO_5026670275" evidence="1">
    <location>
        <begin position="26"/>
        <end position="88"/>
    </location>
</feature>
<accession>A0A6J1CXR3</accession>
<sequence length="88" mass="9990">MFLKYKFSFLFFLLVSTSLLSTTFAAGRPSKLVPQAATGGVVHQDGRRKRMGEMEDIHERLLRANTKDYGRYDPAPAFVKPPFKLIPN</sequence>
<evidence type="ECO:0000256" key="1">
    <source>
        <dbReference type="SAM" id="SignalP"/>
    </source>
</evidence>
<gene>
    <name evidence="3" type="primary">LOC111015421</name>
</gene>
<protein>
    <submittedName>
        <fullName evidence="3">Protein CASPARIAN STRIP INTEGRITY FACTOR 1</fullName>
    </submittedName>
</protein>
<dbReference type="KEGG" id="mcha:111015421"/>
<dbReference type="OrthoDB" id="1936508at2759"/>
<keyword evidence="2" id="KW-1185">Reference proteome</keyword>
<evidence type="ECO:0000313" key="3">
    <source>
        <dbReference type="RefSeq" id="XP_022146128.1"/>
    </source>
</evidence>
<keyword evidence="1" id="KW-0732">Signal</keyword>
<evidence type="ECO:0000313" key="2">
    <source>
        <dbReference type="Proteomes" id="UP000504603"/>
    </source>
</evidence>